<comment type="caution">
    <text evidence="1">The sequence shown here is derived from an EMBL/GenBank/DDBJ whole genome shotgun (WGS) entry which is preliminary data.</text>
</comment>
<dbReference type="STRING" id="1035195.HMPREF9997_02820"/>
<proteinExistence type="predicted"/>
<name>L1M927_9CORY</name>
<dbReference type="InterPro" id="IPR010350">
    <property type="entry name" value="Aim32/Apd1-like_bac"/>
</dbReference>
<keyword evidence="2" id="KW-1185">Reference proteome</keyword>
<dbReference type="eggNOG" id="COG4759">
    <property type="taxonomic scope" value="Bacteria"/>
</dbReference>
<dbReference type="InterPro" id="IPR009737">
    <property type="entry name" value="Aim32/Apd1-like"/>
</dbReference>
<dbReference type="CDD" id="cd03062">
    <property type="entry name" value="TRX_Fd_Sucrase"/>
    <property type="match status" value="1"/>
</dbReference>
<dbReference type="HOGENOM" id="CLU_050357_1_0_11"/>
<dbReference type="AlphaFoldDB" id="L1M927"/>
<evidence type="ECO:0000313" key="2">
    <source>
        <dbReference type="Proteomes" id="UP000010445"/>
    </source>
</evidence>
<gene>
    <name evidence="1" type="ORF">HMPREF9997_02820</name>
</gene>
<dbReference type="Proteomes" id="UP000010445">
    <property type="component" value="Unassembled WGS sequence"/>
</dbReference>
<sequence length="295" mass="31828">MTYVALEHLRGWGRDVLDGEALGEELTPLVAAHLKKWSASLQLIRKPGRAGQHRPRRKMYLIYTGDGDTPPAMEELDVDGPETILELDLSGPGANASLGARPVDHPILLVCSHGKRDACCALKGRPVAAALQTCFYGDEIWESSHTKGHRFAASMLLMPWGYSYGRLNSAAAIDMLKHATRGEMFLPGNRGRGCFDAPGQVAELVVADRVISAEGSLDVGTLRVDAELNESGDVDGMAADEVVVRRVAHPDGRAWRVQLKQRPVEGVVASCGDAPKQGSTWVVVDVQPVEGHRAV</sequence>
<evidence type="ECO:0000313" key="1">
    <source>
        <dbReference type="EMBL" id="EKX87494.1"/>
    </source>
</evidence>
<protein>
    <submittedName>
        <fullName evidence="1">Sucrase/ferredoxin-like protein</fullName>
    </submittedName>
</protein>
<organism evidence="1 2">
    <name type="scientific">Corynebacterium durum F0235</name>
    <dbReference type="NCBI Taxonomy" id="1035195"/>
    <lineage>
        <taxon>Bacteria</taxon>
        <taxon>Bacillati</taxon>
        <taxon>Actinomycetota</taxon>
        <taxon>Actinomycetes</taxon>
        <taxon>Mycobacteriales</taxon>
        <taxon>Corynebacteriaceae</taxon>
        <taxon>Corynebacterium</taxon>
    </lineage>
</organism>
<dbReference type="EMBL" id="AMEM01000044">
    <property type="protein sequence ID" value="EKX87494.1"/>
    <property type="molecule type" value="Genomic_DNA"/>
</dbReference>
<dbReference type="PATRIC" id="fig|1035195.3.peg.2529"/>
<dbReference type="PIRSF" id="PIRSF035042">
    <property type="entry name" value="UCP035042_thirdx"/>
    <property type="match status" value="1"/>
</dbReference>
<reference evidence="1 2" key="1">
    <citation type="submission" date="2012-05" db="EMBL/GenBank/DDBJ databases">
        <authorList>
            <person name="Weinstock G."/>
            <person name="Sodergren E."/>
            <person name="Lobos E.A."/>
            <person name="Fulton L."/>
            <person name="Fulton R."/>
            <person name="Courtney L."/>
            <person name="Fronick C."/>
            <person name="O'Laughlin M."/>
            <person name="Godfrey J."/>
            <person name="Wilson R.M."/>
            <person name="Miner T."/>
            <person name="Farmer C."/>
            <person name="Delehaunty K."/>
            <person name="Cordes M."/>
            <person name="Minx P."/>
            <person name="Tomlinson C."/>
            <person name="Chen J."/>
            <person name="Wollam A."/>
            <person name="Pepin K.H."/>
            <person name="Bhonagiri V."/>
            <person name="Zhang X."/>
            <person name="Suruliraj S."/>
            <person name="Warren W."/>
            <person name="Mitreva M."/>
            <person name="Mardis E.R."/>
            <person name="Wilson R.K."/>
        </authorList>
    </citation>
    <scope>NUCLEOTIDE SEQUENCE [LARGE SCALE GENOMIC DNA]</scope>
    <source>
        <strain evidence="1 2">F0235</strain>
    </source>
</reference>
<dbReference type="Pfam" id="PF06999">
    <property type="entry name" value="Suc_Fer-like"/>
    <property type="match status" value="1"/>
</dbReference>
<accession>L1M927</accession>